<sequence length="12" mass="1398">MNHKMARPKSTP</sequence>
<evidence type="ECO:0000313" key="1">
    <source>
        <dbReference type="EMBL" id="JAH04281.1"/>
    </source>
</evidence>
<dbReference type="EMBL" id="GBXM01104296">
    <property type="protein sequence ID" value="JAH04281.1"/>
    <property type="molecule type" value="Transcribed_RNA"/>
</dbReference>
<name>A0A0E9PI57_ANGAN</name>
<reference evidence="1" key="1">
    <citation type="submission" date="2014-11" db="EMBL/GenBank/DDBJ databases">
        <authorList>
            <person name="Amaro Gonzalez C."/>
        </authorList>
    </citation>
    <scope>NUCLEOTIDE SEQUENCE</scope>
</reference>
<protein>
    <submittedName>
        <fullName evidence="1">Uncharacterized protein</fullName>
    </submittedName>
</protein>
<accession>A0A0E9PI57</accession>
<reference evidence="1" key="2">
    <citation type="journal article" date="2015" name="Fish Shellfish Immunol.">
        <title>Early steps in the European eel (Anguilla anguilla)-Vibrio vulnificus interaction in the gills: Role of the RtxA13 toxin.</title>
        <authorList>
            <person name="Callol A."/>
            <person name="Pajuelo D."/>
            <person name="Ebbesson L."/>
            <person name="Teles M."/>
            <person name="MacKenzie S."/>
            <person name="Amaro C."/>
        </authorList>
    </citation>
    <scope>NUCLEOTIDE SEQUENCE</scope>
</reference>
<proteinExistence type="predicted"/>
<organism evidence="1">
    <name type="scientific">Anguilla anguilla</name>
    <name type="common">European freshwater eel</name>
    <name type="synonym">Muraena anguilla</name>
    <dbReference type="NCBI Taxonomy" id="7936"/>
    <lineage>
        <taxon>Eukaryota</taxon>
        <taxon>Metazoa</taxon>
        <taxon>Chordata</taxon>
        <taxon>Craniata</taxon>
        <taxon>Vertebrata</taxon>
        <taxon>Euteleostomi</taxon>
        <taxon>Actinopterygii</taxon>
        <taxon>Neopterygii</taxon>
        <taxon>Teleostei</taxon>
        <taxon>Anguilliformes</taxon>
        <taxon>Anguillidae</taxon>
        <taxon>Anguilla</taxon>
    </lineage>
</organism>